<feature type="domain" description="HTH lysR-type" evidence="5">
    <location>
        <begin position="1"/>
        <end position="58"/>
    </location>
</feature>
<dbReference type="EMBL" id="JALAXJ010000005">
    <property type="protein sequence ID" value="MCY9228886.1"/>
    <property type="molecule type" value="Genomic_DNA"/>
</dbReference>
<dbReference type="KEGG" id="biq:AN935_02690"/>
<dbReference type="Pfam" id="PF03466">
    <property type="entry name" value="LysR_substrate"/>
    <property type="match status" value="1"/>
</dbReference>
<comment type="similarity">
    <text evidence="1">Belongs to the LysR transcriptional regulatory family.</text>
</comment>
<accession>A0A9Q4EQT2</accession>
<evidence type="ECO:0000256" key="4">
    <source>
        <dbReference type="ARBA" id="ARBA00023163"/>
    </source>
</evidence>
<dbReference type="PANTHER" id="PTHR30419">
    <property type="entry name" value="HTH-TYPE TRANSCRIPTIONAL REGULATOR YBHD"/>
    <property type="match status" value="1"/>
</dbReference>
<protein>
    <submittedName>
        <fullName evidence="6">LysR family transcriptional regulator</fullName>
    </submittedName>
</protein>
<dbReference type="InterPro" id="IPR050950">
    <property type="entry name" value="HTH-type_LysR_regulators"/>
</dbReference>
<dbReference type="InterPro" id="IPR000847">
    <property type="entry name" value="LysR_HTH_N"/>
</dbReference>
<dbReference type="CDD" id="cd08434">
    <property type="entry name" value="PBP2_GltC_like"/>
    <property type="match status" value="1"/>
</dbReference>
<dbReference type="Gene3D" id="1.10.10.10">
    <property type="entry name" value="Winged helix-like DNA-binding domain superfamily/Winged helix DNA-binding domain"/>
    <property type="match status" value="1"/>
</dbReference>
<evidence type="ECO:0000313" key="6">
    <source>
        <dbReference type="EMBL" id="MCY9228886.1"/>
    </source>
</evidence>
<keyword evidence="2" id="KW-0805">Transcription regulation</keyword>
<evidence type="ECO:0000256" key="1">
    <source>
        <dbReference type="ARBA" id="ARBA00009437"/>
    </source>
</evidence>
<dbReference type="SUPFAM" id="SSF46785">
    <property type="entry name" value="Winged helix' DNA-binding domain"/>
    <property type="match status" value="1"/>
</dbReference>
<dbReference type="PRINTS" id="PR00039">
    <property type="entry name" value="HTHLYSR"/>
</dbReference>
<dbReference type="GO" id="GO:0003700">
    <property type="term" value="F:DNA-binding transcription factor activity"/>
    <property type="evidence" value="ECO:0007669"/>
    <property type="project" value="InterPro"/>
</dbReference>
<evidence type="ECO:0000259" key="5">
    <source>
        <dbReference type="PROSITE" id="PS50931"/>
    </source>
</evidence>
<dbReference type="PANTHER" id="PTHR30419:SF28">
    <property type="entry name" value="HTH-TYPE TRANSCRIPTIONAL REGULATOR BSDA"/>
    <property type="match status" value="1"/>
</dbReference>
<dbReference type="Gene3D" id="3.40.190.290">
    <property type="match status" value="1"/>
</dbReference>
<dbReference type="PROSITE" id="PS50931">
    <property type="entry name" value="HTH_LYSR"/>
    <property type="match status" value="1"/>
</dbReference>
<evidence type="ECO:0000256" key="3">
    <source>
        <dbReference type="ARBA" id="ARBA00023125"/>
    </source>
</evidence>
<dbReference type="AlphaFoldDB" id="A0A9Q4EQT2"/>
<evidence type="ECO:0000256" key="2">
    <source>
        <dbReference type="ARBA" id="ARBA00023015"/>
    </source>
</evidence>
<dbReference type="InterPro" id="IPR005119">
    <property type="entry name" value="LysR_subst-bd"/>
</dbReference>
<dbReference type="InterPro" id="IPR036390">
    <property type="entry name" value="WH_DNA-bd_sf"/>
</dbReference>
<keyword evidence="3" id="KW-0238">DNA-binding</keyword>
<reference evidence="6" key="1">
    <citation type="submission" date="2022-02" db="EMBL/GenBank/DDBJ databases">
        <title>Crop Bioprotection Bacillus Genome Sequencing.</title>
        <authorList>
            <person name="Dunlap C."/>
        </authorList>
    </citation>
    <scope>NUCLEOTIDE SEQUENCE</scope>
    <source>
        <strain evidence="6">T20C13</strain>
    </source>
</reference>
<dbReference type="Pfam" id="PF00126">
    <property type="entry name" value="HTH_1"/>
    <property type="match status" value="1"/>
</dbReference>
<comment type="caution">
    <text evidence="6">The sequence shown here is derived from an EMBL/GenBank/DDBJ whole genome shotgun (WGS) entry which is preliminary data.</text>
</comment>
<dbReference type="GO" id="GO:0005829">
    <property type="term" value="C:cytosol"/>
    <property type="evidence" value="ECO:0007669"/>
    <property type="project" value="TreeGrafter"/>
</dbReference>
<sequence>MEWEQLEYFQTLARIQHVTKAAETLSITQPALSRSIVRLENHLGVPLFDRQGRSIKLNKYGEIFLKRVDSIIKEFTEGKEAIQSLLKPDQGEVSLGFLHTLGTTIVPHLIGTFKNNYPKVHFQLNQSHSNLLLDKLKSGELDLCLLASFPAESNIMWKPLWKEELFLFLPKNHVLATREDITLNEIANEPFVLMKEGFALRVTIDHIFEQVNITPNIVFEGEEAATIAGFVAAGLGVSILPDFKGLDQTNIVKVRISWPRFERVVGISWIEGKYLSPVTENFKQYIINQFPQIDSI</sequence>
<proteinExistence type="inferred from homology"/>
<name>A0A9Q4EQT2_9BACI</name>
<organism evidence="6 7">
    <name type="scientific">Bacillus inaquosorum</name>
    <dbReference type="NCBI Taxonomy" id="483913"/>
    <lineage>
        <taxon>Bacteria</taxon>
        <taxon>Bacillati</taxon>
        <taxon>Bacillota</taxon>
        <taxon>Bacilli</taxon>
        <taxon>Bacillales</taxon>
        <taxon>Bacillaceae</taxon>
        <taxon>Bacillus</taxon>
    </lineage>
</organism>
<evidence type="ECO:0000313" key="7">
    <source>
        <dbReference type="Proteomes" id="UP001066278"/>
    </source>
</evidence>
<dbReference type="RefSeq" id="WP_003240517.1">
    <property type="nucleotide sequence ID" value="NZ_CBCSBO010000003.1"/>
</dbReference>
<dbReference type="GO" id="GO:0003677">
    <property type="term" value="F:DNA binding"/>
    <property type="evidence" value="ECO:0007669"/>
    <property type="project" value="UniProtKB-KW"/>
</dbReference>
<dbReference type="FunFam" id="1.10.10.10:FF:000001">
    <property type="entry name" value="LysR family transcriptional regulator"/>
    <property type="match status" value="1"/>
</dbReference>
<dbReference type="SUPFAM" id="SSF53850">
    <property type="entry name" value="Periplasmic binding protein-like II"/>
    <property type="match status" value="1"/>
</dbReference>
<dbReference type="GeneID" id="76976933"/>
<dbReference type="InterPro" id="IPR036388">
    <property type="entry name" value="WH-like_DNA-bd_sf"/>
</dbReference>
<keyword evidence="4" id="KW-0804">Transcription</keyword>
<gene>
    <name evidence="6" type="ORF">MOE99_05815</name>
</gene>
<dbReference type="Proteomes" id="UP001066278">
    <property type="component" value="Unassembled WGS sequence"/>
</dbReference>